<dbReference type="InterPro" id="IPR013149">
    <property type="entry name" value="ADH-like_C"/>
</dbReference>
<dbReference type="Proteomes" id="UP000189940">
    <property type="component" value="Unassembled WGS sequence"/>
</dbReference>
<dbReference type="GO" id="GO:0051903">
    <property type="term" value="F:S-(hydroxymethyl)glutathione dehydrogenase [NAD(P)+] activity"/>
    <property type="evidence" value="ECO:0007669"/>
    <property type="project" value="TreeGrafter"/>
</dbReference>
<feature type="domain" description="Enoyl reductase (ER)" evidence="7">
    <location>
        <begin position="20"/>
        <end position="368"/>
    </location>
</feature>
<dbReference type="InterPro" id="IPR020843">
    <property type="entry name" value="ER"/>
</dbReference>
<evidence type="ECO:0000259" key="7">
    <source>
        <dbReference type="SMART" id="SM00829"/>
    </source>
</evidence>
<dbReference type="InterPro" id="IPR013154">
    <property type="entry name" value="ADH-like_N"/>
</dbReference>
<dbReference type="FunFam" id="3.40.50.720:FF:000003">
    <property type="entry name" value="S-(hydroxymethyl)glutathione dehydrogenase"/>
    <property type="match status" value="1"/>
</dbReference>
<keyword evidence="4" id="KW-0560">Oxidoreductase</keyword>
<dbReference type="GO" id="GO:0005829">
    <property type="term" value="C:cytosol"/>
    <property type="evidence" value="ECO:0007669"/>
    <property type="project" value="TreeGrafter"/>
</dbReference>
<keyword evidence="9" id="KW-1185">Reference proteome</keyword>
<dbReference type="InterPro" id="IPR011032">
    <property type="entry name" value="GroES-like_sf"/>
</dbReference>
<dbReference type="SMART" id="SM00829">
    <property type="entry name" value="PKS_ER"/>
    <property type="match status" value="1"/>
</dbReference>
<evidence type="ECO:0000313" key="8">
    <source>
        <dbReference type="EMBL" id="OPH81323.1"/>
    </source>
</evidence>
<organism evidence="8 9">
    <name type="scientific">Nitrobacter vulgaris</name>
    <dbReference type="NCBI Taxonomy" id="29421"/>
    <lineage>
        <taxon>Bacteria</taxon>
        <taxon>Pseudomonadati</taxon>
        <taxon>Pseudomonadota</taxon>
        <taxon>Alphaproteobacteria</taxon>
        <taxon>Hyphomicrobiales</taxon>
        <taxon>Nitrobacteraceae</taxon>
        <taxon>Nitrobacter</taxon>
    </lineage>
</organism>
<dbReference type="AlphaFoldDB" id="A0A1V4HTU0"/>
<proteinExistence type="inferred from homology"/>
<dbReference type="Pfam" id="PF00107">
    <property type="entry name" value="ADH_zinc_N"/>
    <property type="match status" value="1"/>
</dbReference>
<reference evidence="8 9" key="1">
    <citation type="submission" date="2017-02" db="EMBL/GenBank/DDBJ databases">
        <title>Genome sequence of the nitrite-oxidizing bacterium Nitrobacter vulgaris strain Ab1.</title>
        <authorList>
            <person name="Mellbye B.L."/>
            <person name="Davis E.W."/>
            <person name="Spieck E."/>
            <person name="Chang J.H."/>
            <person name="Bottomley P.J."/>
            <person name="Sayavedra-Soto L.A."/>
        </authorList>
    </citation>
    <scope>NUCLEOTIDE SEQUENCE [LARGE SCALE GENOMIC DNA]</scope>
    <source>
        <strain evidence="8 9">Ab1</strain>
    </source>
</reference>
<dbReference type="InterPro" id="IPR002328">
    <property type="entry name" value="ADH_Zn_CS"/>
</dbReference>
<dbReference type="PANTHER" id="PTHR43880:SF12">
    <property type="entry name" value="ALCOHOL DEHYDROGENASE CLASS-3"/>
    <property type="match status" value="1"/>
</dbReference>
<evidence type="ECO:0000256" key="5">
    <source>
        <dbReference type="ARBA" id="ARBA00023027"/>
    </source>
</evidence>
<evidence type="ECO:0000256" key="1">
    <source>
        <dbReference type="ARBA" id="ARBA00001947"/>
    </source>
</evidence>
<dbReference type="Gene3D" id="3.40.50.720">
    <property type="entry name" value="NAD(P)-binding Rossmann-like Domain"/>
    <property type="match status" value="1"/>
</dbReference>
<dbReference type="PROSITE" id="PS00059">
    <property type="entry name" value="ADH_ZINC"/>
    <property type="match status" value="1"/>
</dbReference>
<gene>
    <name evidence="8" type="ORF">B2M20_18410</name>
</gene>
<dbReference type="SUPFAM" id="SSF50129">
    <property type="entry name" value="GroES-like"/>
    <property type="match status" value="1"/>
</dbReference>
<dbReference type="RefSeq" id="WP_079448466.1">
    <property type="nucleotide sequence ID" value="NZ_MWPQ01000073.1"/>
</dbReference>
<dbReference type="Pfam" id="PF08240">
    <property type="entry name" value="ADH_N"/>
    <property type="match status" value="1"/>
</dbReference>
<dbReference type="PANTHER" id="PTHR43880">
    <property type="entry name" value="ALCOHOL DEHYDROGENASE"/>
    <property type="match status" value="1"/>
</dbReference>
<accession>A0A1V4HTU0</accession>
<dbReference type="STRING" id="29421.B2M20_18410"/>
<dbReference type="Gene3D" id="3.90.180.10">
    <property type="entry name" value="Medium-chain alcohol dehydrogenases, catalytic domain"/>
    <property type="match status" value="1"/>
</dbReference>
<dbReference type="EMBL" id="MWPQ01000073">
    <property type="protein sequence ID" value="OPH81323.1"/>
    <property type="molecule type" value="Genomic_DNA"/>
</dbReference>
<sequence length="378" mass="39722">MSTQQFAERGFRAAVVRQKGGPFRIESVNITQPHHNEVLVRVVATGMCHTDMVARDQIYPVPHPIVLGHEGAGIVEAVGENVTKVKKGDHVVLTFHSCGACRPCQEGHPAYCENFNDYNFSGARPDDGSHALCGHDQAPLNDRFFGQSSFGAYAIANVRNVVKVRKDAPLELLGPLGCGIQTGAGTVLNALNVGPGASFAAFGAGAVGLSAVMAAAAVGATTIFAIDVVSSRLELARQLGATHVVNSADDDPVEVIRAVTGKGVDFAMDSTGITSVIRNAALALRPTGAAAIVGASKPGAVLDLDVNDLMQNVKSVRGVVEGDSIPDVFIPKLIDLYLAGRFPFDKLVKFYAFDQINEAAADSEKGVTLKPIIRIGEI</sequence>
<dbReference type="OrthoDB" id="9770544at2"/>
<evidence type="ECO:0000256" key="4">
    <source>
        <dbReference type="ARBA" id="ARBA00023002"/>
    </source>
</evidence>
<keyword evidence="2 6" id="KW-0479">Metal-binding</keyword>
<comment type="cofactor">
    <cofactor evidence="1 6">
        <name>Zn(2+)</name>
        <dbReference type="ChEBI" id="CHEBI:29105"/>
    </cofactor>
</comment>
<keyword evidence="5" id="KW-0520">NAD</keyword>
<comment type="caution">
    <text evidence="8">The sequence shown here is derived from an EMBL/GenBank/DDBJ whole genome shotgun (WGS) entry which is preliminary data.</text>
</comment>
<keyword evidence="3 6" id="KW-0862">Zinc</keyword>
<dbReference type="InterPro" id="IPR036291">
    <property type="entry name" value="NAD(P)-bd_dom_sf"/>
</dbReference>
<dbReference type="GO" id="GO:0008270">
    <property type="term" value="F:zinc ion binding"/>
    <property type="evidence" value="ECO:0007669"/>
    <property type="project" value="InterPro"/>
</dbReference>
<dbReference type="SUPFAM" id="SSF51735">
    <property type="entry name" value="NAD(P)-binding Rossmann-fold domains"/>
    <property type="match status" value="1"/>
</dbReference>
<evidence type="ECO:0000256" key="2">
    <source>
        <dbReference type="ARBA" id="ARBA00022723"/>
    </source>
</evidence>
<dbReference type="CDD" id="cd08278">
    <property type="entry name" value="benzyl_alcohol_DH"/>
    <property type="match status" value="1"/>
</dbReference>
<dbReference type="GO" id="GO:0046294">
    <property type="term" value="P:formaldehyde catabolic process"/>
    <property type="evidence" value="ECO:0007669"/>
    <property type="project" value="TreeGrafter"/>
</dbReference>
<evidence type="ECO:0000256" key="6">
    <source>
        <dbReference type="RuleBase" id="RU361277"/>
    </source>
</evidence>
<evidence type="ECO:0000313" key="9">
    <source>
        <dbReference type="Proteomes" id="UP000189940"/>
    </source>
</evidence>
<evidence type="ECO:0000256" key="3">
    <source>
        <dbReference type="ARBA" id="ARBA00022833"/>
    </source>
</evidence>
<name>A0A1V4HTU0_NITVU</name>
<comment type="similarity">
    <text evidence="6">Belongs to the zinc-containing alcohol dehydrogenase family.</text>
</comment>
<protein>
    <submittedName>
        <fullName evidence="8">Alcohol dehydrogenase</fullName>
    </submittedName>
</protein>